<dbReference type="PANTHER" id="PTHR34216">
    <property type="match status" value="1"/>
</dbReference>
<sequence>MKTSNMIRSAEQHGAAGAPLLEKSLLSLLSPGGRRGLSILIYHRVLPRKDPLFPGEVDRAEFSDQMAALASRFNVLPLLDAVRMAKAGTLPPRAAAITFDDGYADNAEVALPVLQQHGLHATFFVATGFLNGGRMWNDSVIELVRAAPDGVLDASALGLGRHPLHTLAERQRAIPALIGQLKYLPMAERLAQVQRLADLAGCALPGDLMMTSAQVRKLHAAGMGIGAHTVNHPILARLPDAQAREEIAQGKLALEDIIGAHVSLFAYPNGKPGEDYLPQHVAMARDLRFEGAVSTSWGASRGKPDPFQLPRFTPWDRGRLRFILRLARNLTNSAQLA</sequence>
<accession>A0ABZ1ULC0</accession>
<protein>
    <submittedName>
        <fullName evidence="4">Polysaccharide deacetylase family protein</fullName>
        <ecNumber evidence="4">3.-.-.-</ecNumber>
    </submittedName>
</protein>
<evidence type="ECO:0000313" key="4">
    <source>
        <dbReference type="EMBL" id="WUR13525.1"/>
    </source>
</evidence>
<dbReference type="EC" id="3.-.-.-" evidence="4"/>
<dbReference type="PANTHER" id="PTHR34216:SF3">
    <property type="entry name" value="POLY-BETA-1,6-N-ACETYL-D-GLUCOSAMINE N-DEACETYLASE"/>
    <property type="match status" value="1"/>
</dbReference>
<dbReference type="Pfam" id="PF01522">
    <property type="entry name" value="Polysacc_deac_1"/>
    <property type="match status" value="2"/>
</dbReference>
<comment type="subcellular location">
    <subcellularLocation>
        <location evidence="1">Secreted</location>
    </subcellularLocation>
</comment>
<feature type="domain" description="NodB homology" evidence="3">
    <location>
        <begin position="93"/>
        <end position="337"/>
    </location>
</feature>
<dbReference type="InterPro" id="IPR051398">
    <property type="entry name" value="Polysacch_Deacetylase"/>
</dbReference>
<dbReference type="EMBL" id="CP136508">
    <property type="protein sequence ID" value="WUR13525.1"/>
    <property type="molecule type" value="Genomic_DNA"/>
</dbReference>
<dbReference type="InterPro" id="IPR002509">
    <property type="entry name" value="NODB_dom"/>
</dbReference>
<evidence type="ECO:0000313" key="5">
    <source>
        <dbReference type="Proteomes" id="UP000321323"/>
    </source>
</evidence>
<dbReference type="Proteomes" id="UP000321323">
    <property type="component" value="Chromosome"/>
</dbReference>
<name>A0ABZ1ULC0_9BURK</name>
<organism evidence="4 5">
    <name type="scientific">[Empedobacter] haloabium</name>
    <dbReference type="NCBI Taxonomy" id="592317"/>
    <lineage>
        <taxon>Bacteria</taxon>
        <taxon>Pseudomonadati</taxon>
        <taxon>Pseudomonadota</taxon>
        <taxon>Betaproteobacteria</taxon>
        <taxon>Burkholderiales</taxon>
        <taxon>Oxalobacteraceae</taxon>
        <taxon>Telluria group</taxon>
        <taxon>Telluria group incertae sedis</taxon>
    </lineage>
</organism>
<dbReference type="Gene3D" id="3.20.20.370">
    <property type="entry name" value="Glycoside hydrolase/deacetylase"/>
    <property type="match status" value="1"/>
</dbReference>
<keyword evidence="2" id="KW-0732">Signal</keyword>
<dbReference type="SUPFAM" id="SSF88713">
    <property type="entry name" value="Glycoside hydrolase/deacetylase"/>
    <property type="match status" value="1"/>
</dbReference>
<dbReference type="InterPro" id="IPR011330">
    <property type="entry name" value="Glyco_hydro/deAcase_b/a-brl"/>
</dbReference>
<evidence type="ECO:0000256" key="1">
    <source>
        <dbReference type="ARBA" id="ARBA00004613"/>
    </source>
</evidence>
<keyword evidence="5" id="KW-1185">Reference proteome</keyword>
<dbReference type="GO" id="GO:0016787">
    <property type="term" value="F:hydrolase activity"/>
    <property type="evidence" value="ECO:0007669"/>
    <property type="project" value="UniProtKB-KW"/>
</dbReference>
<evidence type="ECO:0000259" key="3">
    <source>
        <dbReference type="PROSITE" id="PS51677"/>
    </source>
</evidence>
<proteinExistence type="predicted"/>
<dbReference type="CDD" id="cd10918">
    <property type="entry name" value="CE4_NodB_like_5s_6s"/>
    <property type="match status" value="1"/>
</dbReference>
<reference evidence="4 5" key="1">
    <citation type="journal article" date="2019" name="Int. J. Syst. Evol. Microbiol.">
        <title>The Draft Whole-Genome Sequence of the Antibiotic Producer Empedobacter haloabium ATCC 31962 Provides Indications for Its Taxonomic Reclassification.</title>
        <authorList>
            <person name="Miess H."/>
            <person name="Arlt P."/>
            <person name="Apel A.K."/>
            <person name="Weber T."/>
            <person name="Nieselt K."/>
            <person name="Hanssen F."/>
            <person name="Czemmel S."/>
            <person name="Nahnsen S."/>
            <person name="Gross H."/>
        </authorList>
    </citation>
    <scope>NUCLEOTIDE SEQUENCE [LARGE SCALE GENOMIC DNA]</scope>
    <source>
        <strain evidence="4 5">ATCC 31962</strain>
    </source>
</reference>
<evidence type="ECO:0000256" key="2">
    <source>
        <dbReference type="ARBA" id="ARBA00022729"/>
    </source>
</evidence>
<keyword evidence="4" id="KW-0378">Hydrolase</keyword>
<dbReference type="PROSITE" id="PS51677">
    <property type="entry name" value="NODB"/>
    <property type="match status" value="1"/>
</dbReference>
<gene>
    <name evidence="4" type="ORF">E7V67_028235</name>
</gene>